<sequence>MKEKRMAAPEICSYLYEPLWWICMTTSEPFTLLQDNLLMSHSSPVLLFLIHFFFALDHSAVLAHILREKLHIFGVVVCALCVVGSTTIVLHAPQEQEIDSVLEVWNLATEPAFMCYASLINGAAVFNIIRNECKSTWNNTKADIFRNESVILSSNLGIHIGHTYRCDKPVELLKQALDTFNTSMVSYIYYVMFTSLTILASVIMFKVSVRLKLTGIGKMVFKLSHVVFVKILSGTFLLHITKDMVEGSPHTDKDGFESEDIPLKTSRVSAPTLTTASHKASTFCPLSQSTNNMDQGSSVLTNADWFKNIEKSKKEQRGRDLSPDHVLL</sequence>
<keyword evidence="6" id="KW-1185">Reference proteome</keyword>
<dbReference type="PANTHER" id="PTHR12570">
    <property type="match status" value="1"/>
</dbReference>
<gene>
    <name evidence="5" type="ORF">HID58_027053</name>
</gene>
<comment type="subunit">
    <text evidence="4">Homodimer.</text>
</comment>
<feature type="transmembrane region" description="Helical" evidence="4">
    <location>
        <begin position="72"/>
        <end position="92"/>
    </location>
</feature>
<keyword evidence="2 4" id="KW-1133">Transmembrane helix</keyword>
<evidence type="ECO:0000256" key="4">
    <source>
        <dbReference type="RuleBase" id="RU363078"/>
    </source>
</evidence>
<dbReference type="Proteomes" id="UP000824890">
    <property type="component" value="Unassembled WGS sequence"/>
</dbReference>
<keyword evidence="1 4" id="KW-0812">Transmembrane</keyword>
<evidence type="ECO:0000256" key="3">
    <source>
        <dbReference type="ARBA" id="ARBA00023136"/>
    </source>
</evidence>
<comment type="subcellular location">
    <subcellularLocation>
        <location evidence="4">Cell membrane</location>
        <topology evidence="4">Multi-pass membrane protein</topology>
    </subcellularLocation>
    <subcellularLocation>
        <location evidence="4">Early endosome</location>
    </subcellularLocation>
</comment>
<keyword evidence="4" id="KW-0406">Ion transport</keyword>
<dbReference type="Pfam" id="PF05653">
    <property type="entry name" value="Mg_trans_NIPA"/>
    <property type="match status" value="2"/>
</dbReference>
<comment type="similarity">
    <text evidence="4">Belongs to the NIPA (TC 2.A.7) family.</text>
</comment>
<evidence type="ECO:0000256" key="1">
    <source>
        <dbReference type="ARBA" id="ARBA00022692"/>
    </source>
</evidence>
<dbReference type="PANTHER" id="PTHR12570:SF84">
    <property type="entry name" value="MAGNESIUM TRANSPORTER NIPA4-RELATED"/>
    <property type="match status" value="1"/>
</dbReference>
<feature type="transmembrane region" description="Helical" evidence="4">
    <location>
        <begin position="104"/>
        <end position="129"/>
    </location>
</feature>
<feature type="non-terminal residue" evidence="5">
    <location>
        <position position="328"/>
    </location>
</feature>
<dbReference type="InterPro" id="IPR008521">
    <property type="entry name" value="Mg_trans_NIPA"/>
</dbReference>
<comment type="caution">
    <text evidence="4">Lacks conserved residue(s) required for the propagation of feature annotation.</text>
</comment>
<accession>A0ABQ8CQP4</accession>
<protein>
    <recommendedName>
        <fullName evidence="4">Probable magnesium transporter</fullName>
    </recommendedName>
</protein>
<keyword evidence="4" id="KW-0460">Magnesium</keyword>
<reference evidence="5 6" key="1">
    <citation type="submission" date="2021-05" db="EMBL/GenBank/DDBJ databases">
        <title>Genome Assembly of Synthetic Allotetraploid Brassica napus Reveals Homoeologous Exchanges between Subgenomes.</title>
        <authorList>
            <person name="Davis J.T."/>
        </authorList>
    </citation>
    <scope>NUCLEOTIDE SEQUENCE [LARGE SCALE GENOMIC DNA]</scope>
    <source>
        <strain evidence="6">cv. Da-Ae</strain>
        <tissue evidence="5">Seedling</tissue>
    </source>
</reference>
<dbReference type="EMBL" id="JAGKQM010000007">
    <property type="protein sequence ID" value="KAH0919393.1"/>
    <property type="molecule type" value="Genomic_DNA"/>
</dbReference>
<organism evidence="5 6">
    <name type="scientific">Brassica napus</name>
    <name type="common">Rape</name>
    <dbReference type="NCBI Taxonomy" id="3708"/>
    <lineage>
        <taxon>Eukaryota</taxon>
        <taxon>Viridiplantae</taxon>
        <taxon>Streptophyta</taxon>
        <taxon>Embryophyta</taxon>
        <taxon>Tracheophyta</taxon>
        <taxon>Spermatophyta</taxon>
        <taxon>Magnoliopsida</taxon>
        <taxon>eudicotyledons</taxon>
        <taxon>Gunneridae</taxon>
        <taxon>Pentapetalae</taxon>
        <taxon>rosids</taxon>
        <taxon>malvids</taxon>
        <taxon>Brassicales</taxon>
        <taxon>Brassicaceae</taxon>
        <taxon>Brassiceae</taxon>
        <taxon>Brassica</taxon>
    </lineage>
</organism>
<keyword evidence="4" id="KW-0967">Endosome</keyword>
<comment type="function">
    <text evidence="4">Acts as a Mg(2+) transporter. Can also transport other divalent cations such as Fe(2+), Sr(2+), Ba(2+), Mn(2+) and Co(2+) but to a much less extent than Mg(2+).</text>
</comment>
<name>A0ABQ8CQP4_BRANA</name>
<keyword evidence="3 4" id="KW-0472">Membrane</keyword>
<evidence type="ECO:0000256" key="2">
    <source>
        <dbReference type="ARBA" id="ARBA00022989"/>
    </source>
</evidence>
<keyword evidence="4" id="KW-1003">Cell membrane</keyword>
<evidence type="ECO:0000313" key="6">
    <source>
        <dbReference type="Proteomes" id="UP000824890"/>
    </source>
</evidence>
<proteinExistence type="inferred from homology"/>
<evidence type="ECO:0000313" key="5">
    <source>
        <dbReference type="EMBL" id="KAH0919393.1"/>
    </source>
</evidence>
<feature type="transmembrane region" description="Helical" evidence="4">
    <location>
        <begin position="187"/>
        <end position="207"/>
    </location>
</feature>
<keyword evidence="4" id="KW-0813">Transport</keyword>
<comment type="caution">
    <text evidence="5">The sequence shown here is derived from an EMBL/GenBank/DDBJ whole genome shotgun (WGS) entry which is preliminary data.</text>
</comment>